<comment type="caution">
    <text evidence="2">The sequence shown here is derived from an EMBL/GenBank/DDBJ whole genome shotgun (WGS) entry which is preliminary data.</text>
</comment>
<name>A0ABR2S0U7_9ROSI</name>
<sequence>MGRCCWMFFSCAVASGNSGGVILMWDKSRQTPFVFHYQTSLFEFSWLEVRLDAMVVEDFHAALVGLKLVRDCSSVASAIVFFKLDLRWYYFVSSCTLLMNRVSSFER</sequence>
<reference evidence="2 3" key="1">
    <citation type="journal article" date="2024" name="G3 (Bethesda)">
        <title>Genome assembly of Hibiscus sabdariffa L. provides insights into metabolisms of medicinal natural products.</title>
        <authorList>
            <person name="Kim T."/>
        </authorList>
    </citation>
    <scope>NUCLEOTIDE SEQUENCE [LARGE SCALE GENOMIC DNA]</scope>
    <source>
        <strain evidence="2">TK-2024</strain>
        <tissue evidence="2">Old leaves</tissue>
    </source>
</reference>
<organism evidence="2 3">
    <name type="scientific">Hibiscus sabdariffa</name>
    <name type="common">roselle</name>
    <dbReference type="NCBI Taxonomy" id="183260"/>
    <lineage>
        <taxon>Eukaryota</taxon>
        <taxon>Viridiplantae</taxon>
        <taxon>Streptophyta</taxon>
        <taxon>Embryophyta</taxon>
        <taxon>Tracheophyta</taxon>
        <taxon>Spermatophyta</taxon>
        <taxon>Magnoliopsida</taxon>
        <taxon>eudicotyledons</taxon>
        <taxon>Gunneridae</taxon>
        <taxon>Pentapetalae</taxon>
        <taxon>rosids</taxon>
        <taxon>malvids</taxon>
        <taxon>Malvales</taxon>
        <taxon>Malvaceae</taxon>
        <taxon>Malvoideae</taxon>
        <taxon>Hibiscus</taxon>
    </lineage>
</organism>
<dbReference type="Proteomes" id="UP001396334">
    <property type="component" value="Unassembled WGS sequence"/>
</dbReference>
<feature type="chain" id="PRO_5045835584" evidence="1">
    <location>
        <begin position="20"/>
        <end position="107"/>
    </location>
</feature>
<gene>
    <name evidence="2" type="ORF">V6N11_033826</name>
</gene>
<evidence type="ECO:0000313" key="2">
    <source>
        <dbReference type="EMBL" id="KAK9018779.1"/>
    </source>
</evidence>
<keyword evidence="3" id="KW-1185">Reference proteome</keyword>
<feature type="signal peptide" evidence="1">
    <location>
        <begin position="1"/>
        <end position="19"/>
    </location>
</feature>
<accession>A0ABR2S0U7</accession>
<protein>
    <submittedName>
        <fullName evidence="2">Uncharacterized protein</fullName>
    </submittedName>
</protein>
<dbReference type="EMBL" id="JBBPBN010000018">
    <property type="protein sequence ID" value="KAK9018779.1"/>
    <property type="molecule type" value="Genomic_DNA"/>
</dbReference>
<evidence type="ECO:0000313" key="3">
    <source>
        <dbReference type="Proteomes" id="UP001396334"/>
    </source>
</evidence>
<keyword evidence="1" id="KW-0732">Signal</keyword>
<proteinExistence type="predicted"/>
<evidence type="ECO:0000256" key="1">
    <source>
        <dbReference type="SAM" id="SignalP"/>
    </source>
</evidence>